<keyword evidence="2" id="KW-0560">Oxidoreductase</keyword>
<dbReference type="SUPFAM" id="SSF54909">
    <property type="entry name" value="Dimeric alpha+beta barrel"/>
    <property type="match status" value="1"/>
</dbReference>
<feature type="domain" description="ABM" evidence="1">
    <location>
        <begin position="4"/>
        <end position="92"/>
    </location>
</feature>
<dbReference type="Gene3D" id="3.30.70.100">
    <property type="match status" value="1"/>
</dbReference>
<dbReference type="Proteomes" id="UP000574133">
    <property type="component" value="Unassembled WGS sequence"/>
</dbReference>
<accession>A0A841TAM3</accession>
<dbReference type="EMBL" id="JACJVN010000027">
    <property type="protein sequence ID" value="MBB6677126.1"/>
    <property type="molecule type" value="Genomic_DNA"/>
</dbReference>
<protein>
    <submittedName>
        <fullName evidence="2">Antibiotic biosynthesis monooxygenase</fullName>
    </submittedName>
</protein>
<dbReference type="InterPro" id="IPR050744">
    <property type="entry name" value="AI-2_Isomerase_LsrG"/>
</dbReference>
<evidence type="ECO:0000313" key="3">
    <source>
        <dbReference type="Proteomes" id="UP000574133"/>
    </source>
</evidence>
<dbReference type="PROSITE" id="PS51725">
    <property type="entry name" value="ABM"/>
    <property type="match status" value="1"/>
</dbReference>
<sequence>MSKYAMYGKFQAHPGKGSELAQILLEAAEQSKSFDGCELYLINEAAEDPDTIWVTELWRDEAAHDASLQNEGARALISRAMPLIAGVEPVKLRPLGGKGY</sequence>
<keyword evidence="2" id="KW-0503">Monooxygenase</keyword>
<dbReference type="GO" id="GO:0004497">
    <property type="term" value="F:monooxygenase activity"/>
    <property type="evidence" value="ECO:0007669"/>
    <property type="project" value="UniProtKB-KW"/>
</dbReference>
<organism evidence="2 3">
    <name type="scientific">Cohnella lubricantis</name>
    <dbReference type="NCBI Taxonomy" id="2163172"/>
    <lineage>
        <taxon>Bacteria</taxon>
        <taxon>Bacillati</taxon>
        <taxon>Bacillota</taxon>
        <taxon>Bacilli</taxon>
        <taxon>Bacillales</taxon>
        <taxon>Paenibacillaceae</taxon>
        <taxon>Cohnella</taxon>
    </lineage>
</organism>
<name>A0A841TAM3_9BACL</name>
<dbReference type="PANTHER" id="PTHR33336">
    <property type="entry name" value="QUINOL MONOOXYGENASE YGIN-RELATED"/>
    <property type="match status" value="1"/>
</dbReference>
<dbReference type="InterPro" id="IPR011008">
    <property type="entry name" value="Dimeric_a/b-barrel"/>
</dbReference>
<dbReference type="Pfam" id="PF03992">
    <property type="entry name" value="ABM"/>
    <property type="match status" value="1"/>
</dbReference>
<dbReference type="AlphaFoldDB" id="A0A841TAM3"/>
<evidence type="ECO:0000313" key="2">
    <source>
        <dbReference type="EMBL" id="MBB6677126.1"/>
    </source>
</evidence>
<reference evidence="2 3" key="1">
    <citation type="submission" date="2020-08" db="EMBL/GenBank/DDBJ databases">
        <title>Cohnella phylogeny.</title>
        <authorList>
            <person name="Dunlap C."/>
        </authorList>
    </citation>
    <scope>NUCLEOTIDE SEQUENCE [LARGE SCALE GENOMIC DNA]</scope>
    <source>
        <strain evidence="2 3">DSM 103658</strain>
    </source>
</reference>
<dbReference type="PANTHER" id="PTHR33336:SF14">
    <property type="entry name" value="ANTIBIOTIC BIOSYNTHESIS MONOOXYGENASE"/>
    <property type="match status" value="1"/>
</dbReference>
<dbReference type="RefSeq" id="WP_185178412.1">
    <property type="nucleotide sequence ID" value="NZ_CBCSEP010000001.1"/>
</dbReference>
<gene>
    <name evidence="2" type="ORF">H4Q31_07275</name>
</gene>
<comment type="caution">
    <text evidence="2">The sequence shown here is derived from an EMBL/GenBank/DDBJ whole genome shotgun (WGS) entry which is preliminary data.</text>
</comment>
<dbReference type="InterPro" id="IPR007138">
    <property type="entry name" value="ABM_dom"/>
</dbReference>
<keyword evidence="3" id="KW-1185">Reference proteome</keyword>
<proteinExistence type="predicted"/>
<evidence type="ECO:0000259" key="1">
    <source>
        <dbReference type="PROSITE" id="PS51725"/>
    </source>
</evidence>